<dbReference type="EMBL" id="BLPF01000001">
    <property type="protein sequence ID" value="GFJ78824.1"/>
    <property type="molecule type" value="Genomic_DNA"/>
</dbReference>
<organism evidence="6 7">
    <name type="scientific">Phytohabitans houttuyneae</name>
    <dbReference type="NCBI Taxonomy" id="1076126"/>
    <lineage>
        <taxon>Bacteria</taxon>
        <taxon>Bacillati</taxon>
        <taxon>Actinomycetota</taxon>
        <taxon>Actinomycetes</taxon>
        <taxon>Micromonosporales</taxon>
        <taxon>Micromonosporaceae</taxon>
    </lineage>
</organism>
<dbReference type="RefSeq" id="WP_173056504.1">
    <property type="nucleotide sequence ID" value="NZ_BAABGO010000001.1"/>
</dbReference>
<dbReference type="InterPro" id="IPR051786">
    <property type="entry name" value="ASN_synthetase/amidase"/>
</dbReference>
<dbReference type="SUPFAM" id="SSF52402">
    <property type="entry name" value="Adenine nucleotide alpha hydrolases-like"/>
    <property type="match status" value="1"/>
</dbReference>
<sequence>MPPVAVLAMLESWFIALPDTAAADTVARSVQPYATRALDHPSGRPWLLGRWSDEEVAFATAGTAALAVLGEHTLAPEELQPSVERLARSGVDHLDRAGSPHWPGSYHVLASAAGQLRVRGGVSGLRRVFVGTAGQTPVVADRADVLAALTGAELDPDRVAAHLLDPQTLHPVTGKPVWRGLTEVAGGHHVTVGPDGSARSARWWSPPEPVVPLAEGVRELADALTAAVAVRAHGRSIVTCDLGGVDSTAVCSVAARLGGAEVVAFTVDVRDALADDTEWARHTVAGLGIQHHTVHSGEMPLTYAGVDRMTDIWDEPCYTTVDRDRWVAVIQRAADHGSAVHLTGIGGDELLHGSTAYLHELARRRPLPAHRLIRGFAAKYGWRTGRVLRQLATNHSYGDWLRRVDAHLTAAPPLLTEPMLDWGSEPRLPPWTTPDAVAAVRALLRAEGGEAEPLSAHRGQHRELAAIGLVSRMTRQLQQLAAERGVRYTAPYYDDLVVTAALSVRPEERVTPWRYKPLISEAMRGIVPEASRTRATKANAMVEEEMGLRVHRDSLLALWEDSSLARIGLIDARALRELCSRPLPKHLQMGVLHQTVAAEVWLRSVERVTNRTAVVS</sequence>
<evidence type="ECO:0000256" key="4">
    <source>
        <dbReference type="ARBA" id="ARBA00048741"/>
    </source>
</evidence>
<protein>
    <recommendedName>
        <fullName evidence="2">asparagine synthase (glutamine-hydrolyzing)</fullName>
        <ecNumber evidence="2">6.3.5.4</ecNumber>
    </recommendedName>
</protein>
<reference evidence="6 7" key="2">
    <citation type="submission" date="2020-03" db="EMBL/GenBank/DDBJ databases">
        <authorList>
            <person name="Ichikawa N."/>
            <person name="Kimura A."/>
            <person name="Kitahashi Y."/>
            <person name="Uohara A."/>
        </authorList>
    </citation>
    <scope>NUCLEOTIDE SEQUENCE [LARGE SCALE GENOMIC DNA]</scope>
    <source>
        <strain evidence="6 7">NBRC 108639</strain>
    </source>
</reference>
<name>A0A6V8K511_9ACTN</name>
<dbReference type="AlphaFoldDB" id="A0A6V8K511"/>
<proteinExistence type="predicted"/>
<gene>
    <name evidence="6" type="ORF">Phou_030040</name>
</gene>
<evidence type="ECO:0000313" key="7">
    <source>
        <dbReference type="Proteomes" id="UP000482800"/>
    </source>
</evidence>
<feature type="domain" description="Asparagine synthetase" evidence="5">
    <location>
        <begin position="219"/>
        <end position="603"/>
    </location>
</feature>
<evidence type="ECO:0000256" key="1">
    <source>
        <dbReference type="ARBA" id="ARBA00005187"/>
    </source>
</evidence>
<dbReference type="InterPro" id="IPR014729">
    <property type="entry name" value="Rossmann-like_a/b/a_fold"/>
</dbReference>
<dbReference type="EC" id="6.3.5.4" evidence="2"/>
<comment type="catalytic activity">
    <reaction evidence="4">
        <text>L-aspartate + L-glutamine + ATP + H2O = L-asparagine + L-glutamate + AMP + diphosphate + H(+)</text>
        <dbReference type="Rhea" id="RHEA:12228"/>
        <dbReference type="ChEBI" id="CHEBI:15377"/>
        <dbReference type="ChEBI" id="CHEBI:15378"/>
        <dbReference type="ChEBI" id="CHEBI:29985"/>
        <dbReference type="ChEBI" id="CHEBI:29991"/>
        <dbReference type="ChEBI" id="CHEBI:30616"/>
        <dbReference type="ChEBI" id="CHEBI:33019"/>
        <dbReference type="ChEBI" id="CHEBI:58048"/>
        <dbReference type="ChEBI" id="CHEBI:58359"/>
        <dbReference type="ChEBI" id="CHEBI:456215"/>
        <dbReference type="EC" id="6.3.5.4"/>
    </reaction>
</comment>
<keyword evidence="7" id="KW-1185">Reference proteome</keyword>
<reference evidence="6 7" key="1">
    <citation type="submission" date="2020-03" db="EMBL/GenBank/DDBJ databases">
        <title>Whole genome shotgun sequence of Phytohabitans houttuyneae NBRC 108639.</title>
        <authorList>
            <person name="Komaki H."/>
            <person name="Tamura T."/>
        </authorList>
    </citation>
    <scope>NUCLEOTIDE SEQUENCE [LARGE SCALE GENOMIC DNA]</scope>
    <source>
        <strain evidence="6 7">NBRC 108639</strain>
    </source>
</reference>
<evidence type="ECO:0000256" key="2">
    <source>
        <dbReference type="ARBA" id="ARBA00012737"/>
    </source>
</evidence>
<keyword evidence="3" id="KW-0028">Amino-acid biosynthesis</keyword>
<dbReference type="PANTHER" id="PTHR43284">
    <property type="entry name" value="ASPARAGINE SYNTHETASE (GLUTAMINE-HYDROLYZING)"/>
    <property type="match status" value="1"/>
</dbReference>
<evidence type="ECO:0000313" key="6">
    <source>
        <dbReference type="EMBL" id="GFJ78824.1"/>
    </source>
</evidence>
<dbReference type="GO" id="GO:0004066">
    <property type="term" value="F:asparagine synthase (glutamine-hydrolyzing) activity"/>
    <property type="evidence" value="ECO:0007669"/>
    <property type="project" value="UniProtKB-EC"/>
</dbReference>
<dbReference type="Proteomes" id="UP000482800">
    <property type="component" value="Unassembled WGS sequence"/>
</dbReference>
<evidence type="ECO:0000256" key="3">
    <source>
        <dbReference type="ARBA" id="ARBA00022888"/>
    </source>
</evidence>
<dbReference type="Pfam" id="PF00733">
    <property type="entry name" value="Asn_synthase"/>
    <property type="match status" value="1"/>
</dbReference>
<dbReference type="GO" id="GO:0006529">
    <property type="term" value="P:asparagine biosynthetic process"/>
    <property type="evidence" value="ECO:0007669"/>
    <property type="project" value="UniProtKB-KW"/>
</dbReference>
<dbReference type="PANTHER" id="PTHR43284:SF1">
    <property type="entry name" value="ASPARAGINE SYNTHETASE"/>
    <property type="match status" value="1"/>
</dbReference>
<comment type="pathway">
    <text evidence="1">Amino-acid biosynthesis; L-asparagine biosynthesis; L-asparagine from L-aspartate (L-Gln route): step 1/1.</text>
</comment>
<keyword evidence="3" id="KW-0061">Asparagine biosynthesis</keyword>
<dbReference type="Gene3D" id="3.40.50.620">
    <property type="entry name" value="HUPs"/>
    <property type="match status" value="1"/>
</dbReference>
<dbReference type="InterPro" id="IPR001962">
    <property type="entry name" value="Asn_synthase"/>
</dbReference>
<comment type="caution">
    <text evidence="6">The sequence shown here is derived from an EMBL/GenBank/DDBJ whole genome shotgun (WGS) entry which is preliminary data.</text>
</comment>
<accession>A0A6V8K511</accession>
<evidence type="ECO:0000259" key="5">
    <source>
        <dbReference type="Pfam" id="PF00733"/>
    </source>
</evidence>